<dbReference type="Gene3D" id="3.10.129.10">
    <property type="entry name" value="Hotdog Thioesterase"/>
    <property type="match status" value="1"/>
</dbReference>
<dbReference type="GO" id="GO:0009062">
    <property type="term" value="P:fatty acid catabolic process"/>
    <property type="evidence" value="ECO:0007669"/>
    <property type="project" value="TreeGrafter"/>
</dbReference>
<dbReference type="SUPFAM" id="SSF54637">
    <property type="entry name" value="Thioesterase/thiol ester dehydrase-isomerase"/>
    <property type="match status" value="1"/>
</dbReference>
<accession>A0A2X3JPS6</accession>
<dbReference type="GO" id="GO:0005829">
    <property type="term" value="C:cytosol"/>
    <property type="evidence" value="ECO:0007669"/>
    <property type="project" value="TreeGrafter"/>
</dbReference>
<dbReference type="GO" id="GO:0006637">
    <property type="term" value="P:acyl-CoA metabolic process"/>
    <property type="evidence" value="ECO:0007669"/>
    <property type="project" value="InterPro"/>
</dbReference>
<sequence>MWFHRPFNLNEWLLYSVESTSASSARGFVRGEFYTQDGVLVASTVQEGVMRNHN</sequence>
<dbReference type="InterPro" id="IPR029069">
    <property type="entry name" value="HotDog_dom_sf"/>
</dbReference>
<dbReference type="InterPro" id="IPR025652">
    <property type="entry name" value="TesB_C"/>
</dbReference>
<dbReference type="PANTHER" id="PTHR11066">
    <property type="entry name" value="ACYL-COA THIOESTERASE"/>
    <property type="match status" value="1"/>
</dbReference>
<proteinExistence type="predicted"/>
<gene>
    <name evidence="2" type="primary">tesB_2</name>
    <name evidence="2" type="ORF">NCTC8009_06911</name>
</gene>
<organism evidence="2 3">
    <name type="scientific">Escherichia coli</name>
    <dbReference type="NCBI Taxonomy" id="562"/>
    <lineage>
        <taxon>Bacteria</taxon>
        <taxon>Pseudomonadati</taxon>
        <taxon>Pseudomonadota</taxon>
        <taxon>Gammaproteobacteria</taxon>
        <taxon>Enterobacterales</taxon>
        <taxon>Enterobacteriaceae</taxon>
        <taxon>Escherichia</taxon>
    </lineage>
</organism>
<dbReference type="GO" id="GO:0047617">
    <property type="term" value="F:fatty acyl-CoA hydrolase activity"/>
    <property type="evidence" value="ECO:0007669"/>
    <property type="project" value="InterPro"/>
</dbReference>
<reference evidence="2 3" key="1">
    <citation type="submission" date="2018-06" db="EMBL/GenBank/DDBJ databases">
        <authorList>
            <consortium name="Pathogen Informatics"/>
            <person name="Doyle S."/>
        </authorList>
    </citation>
    <scope>NUCLEOTIDE SEQUENCE [LARGE SCALE GENOMIC DNA]</scope>
    <source>
        <strain evidence="2 3">NCTC8009</strain>
    </source>
</reference>
<evidence type="ECO:0000313" key="2">
    <source>
        <dbReference type="EMBL" id="SQD06318.1"/>
    </source>
</evidence>
<dbReference type="AlphaFoldDB" id="A0A2X3JPS6"/>
<dbReference type="PANTHER" id="PTHR11066:SF34">
    <property type="entry name" value="ACYL-COENZYME A THIOESTERASE 8"/>
    <property type="match status" value="1"/>
</dbReference>
<keyword evidence="2" id="KW-0378">Hydrolase</keyword>
<dbReference type="EMBL" id="UARW01000010">
    <property type="protein sequence ID" value="SQD06318.1"/>
    <property type="molecule type" value="Genomic_DNA"/>
</dbReference>
<evidence type="ECO:0000313" key="3">
    <source>
        <dbReference type="Proteomes" id="UP000250991"/>
    </source>
</evidence>
<dbReference type="Pfam" id="PF02551">
    <property type="entry name" value="Acyl_CoA_thio"/>
    <property type="match status" value="1"/>
</dbReference>
<dbReference type="Proteomes" id="UP000250991">
    <property type="component" value="Unassembled WGS sequence"/>
</dbReference>
<dbReference type="EC" id="3.1.2.-" evidence="2"/>
<protein>
    <submittedName>
        <fullName evidence="2">Acyl-CoA thioesterase</fullName>
        <ecNumber evidence="2">3.1.2.-</ecNumber>
    </submittedName>
</protein>
<dbReference type="CDD" id="cd03444">
    <property type="entry name" value="Thioesterase_II_repeat1"/>
    <property type="match status" value="1"/>
</dbReference>
<name>A0A2X3JPS6_ECOLX</name>
<evidence type="ECO:0000259" key="1">
    <source>
        <dbReference type="Pfam" id="PF02551"/>
    </source>
</evidence>
<dbReference type="InterPro" id="IPR003703">
    <property type="entry name" value="Acyl_CoA_thio"/>
</dbReference>
<feature type="domain" description="Acyl-CoA thioesterase 2 C-terminal" evidence="1">
    <location>
        <begin position="1"/>
        <end position="49"/>
    </location>
</feature>